<keyword evidence="2" id="KW-1185">Reference proteome</keyword>
<name>A0ACD1AGR3_9FIRM</name>
<evidence type="ECO:0000313" key="2">
    <source>
        <dbReference type="Proteomes" id="UP000594014"/>
    </source>
</evidence>
<organism evidence="1 2">
    <name type="scientific">Anoxybacterium hadale</name>
    <dbReference type="NCBI Taxonomy" id="3408580"/>
    <lineage>
        <taxon>Bacteria</taxon>
        <taxon>Bacillati</taxon>
        <taxon>Bacillota</taxon>
        <taxon>Clostridia</taxon>
        <taxon>Peptostreptococcales</taxon>
        <taxon>Anaerovoracaceae</taxon>
        <taxon>Anoxybacterium</taxon>
    </lineage>
</organism>
<sequence length="213" mass="24087">MKLIAVNGSPRKNGNTAVLLRNAMRGAEENGAETELIHLYDLNFKGCISCFACKRKGNQCNGVCAVKDGLREVLEKIINCDALLLGSPIYFSNVTGEMRSFLERLFFPNLSYDEGKLSVCPSSINSAFLYTMNVPEEQMKQINYEALFKQNQFLLQVLNGSSEILLSHDTYQFDDYSKYDASKFHEPHKAKVKEEQFPADCRNAFELGLRLTK</sequence>
<protein>
    <submittedName>
        <fullName evidence="1">Flavodoxin family protein</fullName>
    </submittedName>
</protein>
<dbReference type="Proteomes" id="UP000594014">
    <property type="component" value="Chromosome"/>
</dbReference>
<evidence type="ECO:0000313" key="1">
    <source>
        <dbReference type="EMBL" id="QOX65651.1"/>
    </source>
</evidence>
<accession>A0ACD1AGR3</accession>
<gene>
    <name evidence="1" type="ORF">FRZ06_21010</name>
</gene>
<proteinExistence type="predicted"/>
<dbReference type="EMBL" id="CP042469">
    <property type="protein sequence ID" value="QOX65651.1"/>
    <property type="molecule type" value="Genomic_DNA"/>
</dbReference>
<reference evidence="1" key="1">
    <citation type="submission" date="2019-08" db="EMBL/GenBank/DDBJ databases">
        <title>Genome sequence of Clostridiales bacterium MT110.</title>
        <authorList>
            <person name="Cao J."/>
        </authorList>
    </citation>
    <scope>NUCLEOTIDE SEQUENCE</scope>
    <source>
        <strain evidence="1">MT110</strain>
    </source>
</reference>